<dbReference type="PANTHER" id="PTHR33990:SF2">
    <property type="entry name" value="PHNB-LIKE DOMAIN-CONTAINING PROTEIN"/>
    <property type="match status" value="1"/>
</dbReference>
<dbReference type="OrthoDB" id="9806473at2"/>
<comment type="caution">
    <text evidence="2">The sequence shown here is derived from an EMBL/GenBank/DDBJ whole genome shotgun (WGS) entry which is preliminary data.</text>
</comment>
<dbReference type="InterPro" id="IPR028973">
    <property type="entry name" value="PhnB-like"/>
</dbReference>
<keyword evidence="3" id="KW-1185">Reference proteome</keyword>
<dbReference type="RefSeq" id="WP_105037352.1">
    <property type="nucleotide sequence ID" value="NZ_PPSL01000001.1"/>
</dbReference>
<name>A0A2S7T0L3_9BACT</name>
<dbReference type="EMBL" id="PPSL01000001">
    <property type="protein sequence ID" value="PQJ12468.1"/>
    <property type="molecule type" value="Genomic_DNA"/>
</dbReference>
<dbReference type="InterPro" id="IPR029068">
    <property type="entry name" value="Glyas_Bleomycin-R_OHBP_Dase"/>
</dbReference>
<protein>
    <recommendedName>
        <fullName evidence="1">PhnB-like domain-containing protein</fullName>
    </recommendedName>
</protein>
<dbReference type="AlphaFoldDB" id="A0A2S7T0L3"/>
<evidence type="ECO:0000259" key="1">
    <source>
        <dbReference type="Pfam" id="PF06983"/>
    </source>
</evidence>
<feature type="domain" description="PhnB-like" evidence="1">
    <location>
        <begin position="2"/>
        <end position="105"/>
    </location>
</feature>
<dbReference type="SUPFAM" id="SSF54593">
    <property type="entry name" value="Glyoxalase/Bleomycin resistance protein/Dihydroxybiphenyl dioxygenase"/>
    <property type="match status" value="1"/>
</dbReference>
<proteinExistence type="predicted"/>
<gene>
    <name evidence="2" type="ORF">CJD36_001595</name>
</gene>
<sequence length="146" mass="16116">MQKITPFLWYNGKAEDAAKLYTSIFKNSKMLGSNPMSATVEVEGQTLILFNGGPMYELNPSFSLSVSCDTQAEIDEYWEKLLANGGKESRCGWLVDKFGLSWQIVPSKLGSLIGGPDGAGANRAMKAMMKMNKMDIQTLQDAYNNK</sequence>
<dbReference type="Pfam" id="PF06983">
    <property type="entry name" value="3-dmu-9_3-mt"/>
    <property type="match status" value="1"/>
</dbReference>
<dbReference type="PANTHER" id="PTHR33990">
    <property type="entry name" value="PROTEIN YJDN-RELATED"/>
    <property type="match status" value="1"/>
</dbReference>
<organism evidence="2 3">
    <name type="scientific">Flavipsychrobacter stenotrophus</name>
    <dbReference type="NCBI Taxonomy" id="2077091"/>
    <lineage>
        <taxon>Bacteria</taxon>
        <taxon>Pseudomonadati</taxon>
        <taxon>Bacteroidota</taxon>
        <taxon>Chitinophagia</taxon>
        <taxon>Chitinophagales</taxon>
        <taxon>Chitinophagaceae</taxon>
        <taxon>Flavipsychrobacter</taxon>
    </lineage>
</organism>
<accession>A0A2S7T0L3</accession>
<dbReference type="PIRSF" id="PIRSF021700">
    <property type="entry name" value="3_dmu_93_MTrfase"/>
    <property type="match status" value="1"/>
</dbReference>
<dbReference type="Gene3D" id="3.10.180.10">
    <property type="entry name" value="2,3-Dihydroxybiphenyl 1,2-Dioxygenase, domain 1"/>
    <property type="match status" value="1"/>
</dbReference>
<dbReference type="Proteomes" id="UP000239872">
    <property type="component" value="Unassembled WGS sequence"/>
</dbReference>
<reference evidence="2 3" key="1">
    <citation type="submission" date="2018-01" db="EMBL/GenBank/DDBJ databases">
        <title>A novel member of the phylum Bacteroidetes isolated from glacier ice.</title>
        <authorList>
            <person name="Liu Q."/>
            <person name="Xin Y.-H."/>
        </authorList>
    </citation>
    <scope>NUCLEOTIDE SEQUENCE [LARGE SCALE GENOMIC DNA]</scope>
    <source>
        <strain evidence="2 3">RB1R16</strain>
    </source>
</reference>
<evidence type="ECO:0000313" key="3">
    <source>
        <dbReference type="Proteomes" id="UP000239872"/>
    </source>
</evidence>
<evidence type="ECO:0000313" key="2">
    <source>
        <dbReference type="EMBL" id="PQJ12468.1"/>
    </source>
</evidence>
<dbReference type="InterPro" id="IPR009725">
    <property type="entry name" value="3_dmu_93_MTrfase"/>
</dbReference>
<dbReference type="CDD" id="cd06588">
    <property type="entry name" value="PhnB_like"/>
    <property type="match status" value="1"/>
</dbReference>